<keyword evidence="7 19" id="KW-0963">Cytoplasm</keyword>
<accession>A0A1G6YM31</accession>
<keyword evidence="14 19" id="KW-0560">Oxidoreductase</keyword>
<evidence type="ECO:0000259" key="20">
    <source>
        <dbReference type="PROSITE" id="PS51387"/>
    </source>
</evidence>
<feature type="active site" description="Proton donor" evidence="19">
    <location>
        <position position="225"/>
    </location>
</feature>
<evidence type="ECO:0000256" key="16">
    <source>
        <dbReference type="ARBA" id="ARBA00023316"/>
    </source>
</evidence>
<dbReference type="InterPro" id="IPR006094">
    <property type="entry name" value="Oxid_FAD_bind_N"/>
</dbReference>
<evidence type="ECO:0000256" key="10">
    <source>
        <dbReference type="ARBA" id="ARBA00022827"/>
    </source>
</evidence>
<dbReference type="NCBIfam" id="NF010480">
    <property type="entry name" value="PRK13905.1"/>
    <property type="match status" value="1"/>
</dbReference>
<dbReference type="Proteomes" id="UP000243205">
    <property type="component" value="Unassembled WGS sequence"/>
</dbReference>
<keyword evidence="15 19" id="KW-0131">Cell cycle</keyword>
<comment type="catalytic activity">
    <reaction evidence="18 19">
        <text>UDP-N-acetyl-alpha-D-muramate + NADP(+) = UDP-N-acetyl-3-O-(1-carboxyvinyl)-alpha-D-glucosamine + NADPH + H(+)</text>
        <dbReference type="Rhea" id="RHEA:12248"/>
        <dbReference type="ChEBI" id="CHEBI:15378"/>
        <dbReference type="ChEBI" id="CHEBI:57783"/>
        <dbReference type="ChEBI" id="CHEBI:58349"/>
        <dbReference type="ChEBI" id="CHEBI:68483"/>
        <dbReference type="ChEBI" id="CHEBI:70757"/>
        <dbReference type="EC" id="1.3.1.98"/>
    </reaction>
</comment>
<dbReference type="UniPathway" id="UPA00219"/>
<dbReference type="GO" id="GO:0051301">
    <property type="term" value="P:cell division"/>
    <property type="evidence" value="ECO:0007669"/>
    <property type="project" value="UniProtKB-KW"/>
</dbReference>
<dbReference type="Pfam" id="PF02873">
    <property type="entry name" value="MurB_C"/>
    <property type="match status" value="1"/>
</dbReference>
<dbReference type="GO" id="GO:0008762">
    <property type="term" value="F:UDP-N-acetylmuramate dehydrogenase activity"/>
    <property type="evidence" value="ECO:0007669"/>
    <property type="project" value="UniProtKB-UniRule"/>
</dbReference>
<dbReference type="RefSeq" id="WP_171906285.1">
    <property type="nucleotide sequence ID" value="NZ_FNAQ01000002.1"/>
</dbReference>
<feature type="domain" description="FAD-binding PCMH-type" evidence="20">
    <location>
        <begin position="32"/>
        <end position="196"/>
    </location>
</feature>
<evidence type="ECO:0000256" key="1">
    <source>
        <dbReference type="ARBA" id="ARBA00001974"/>
    </source>
</evidence>
<organism evidence="21 22">
    <name type="scientific">Desulfuromonas thiophila</name>
    <dbReference type="NCBI Taxonomy" id="57664"/>
    <lineage>
        <taxon>Bacteria</taxon>
        <taxon>Pseudomonadati</taxon>
        <taxon>Thermodesulfobacteriota</taxon>
        <taxon>Desulfuromonadia</taxon>
        <taxon>Desulfuromonadales</taxon>
        <taxon>Desulfuromonadaceae</taxon>
        <taxon>Desulfuromonas</taxon>
    </lineage>
</organism>
<dbReference type="GO" id="GO:0071949">
    <property type="term" value="F:FAD binding"/>
    <property type="evidence" value="ECO:0007669"/>
    <property type="project" value="InterPro"/>
</dbReference>
<comment type="function">
    <text evidence="2 19">Cell wall formation.</text>
</comment>
<evidence type="ECO:0000256" key="18">
    <source>
        <dbReference type="ARBA" id="ARBA00048914"/>
    </source>
</evidence>
<dbReference type="Gene3D" id="3.30.465.10">
    <property type="match status" value="1"/>
</dbReference>
<evidence type="ECO:0000256" key="17">
    <source>
        <dbReference type="ARBA" id="ARBA00031026"/>
    </source>
</evidence>
<dbReference type="Pfam" id="PF01565">
    <property type="entry name" value="FAD_binding_4"/>
    <property type="match status" value="1"/>
</dbReference>
<keyword evidence="8 19" id="KW-0132">Cell division</keyword>
<dbReference type="SUPFAM" id="SSF56194">
    <property type="entry name" value="Uridine diphospho-N-Acetylenolpyruvylglucosamine reductase, MurB, C-terminal domain"/>
    <property type="match status" value="1"/>
</dbReference>
<evidence type="ECO:0000256" key="12">
    <source>
        <dbReference type="ARBA" id="ARBA00022960"/>
    </source>
</evidence>
<dbReference type="Gene3D" id="3.30.43.10">
    <property type="entry name" value="Uridine Diphospho-n-acetylenolpyruvylglucosamine Reductase, domain 2"/>
    <property type="match status" value="1"/>
</dbReference>
<dbReference type="PANTHER" id="PTHR21071:SF4">
    <property type="entry name" value="UDP-N-ACETYLENOLPYRUVOYLGLUCOSAMINE REDUCTASE"/>
    <property type="match status" value="1"/>
</dbReference>
<evidence type="ECO:0000313" key="21">
    <source>
        <dbReference type="EMBL" id="SDD90727.1"/>
    </source>
</evidence>
<keyword evidence="22" id="KW-1185">Reference proteome</keyword>
<evidence type="ECO:0000256" key="6">
    <source>
        <dbReference type="ARBA" id="ARBA00015188"/>
    </source>
</evidence>
<evidence type="ECO:0000256" key="7">
    <source>
        <dbReference type="ARBA" id="ARBA00022490"/>
    </source>
</evidence>
<evidence type="ECO:0000256" key="8">
    <source>
        <dbReference type="ARBA" id="ARBA00022618"/>
    </source>
</evidence>
<dbReference type="PROSITE" id="PS51387">
    <property type="entry name" value="FAD_PCMH"/>
    <property type="match status" value="1"/>
</dbReference>
<name>A0A1G6YM31_9BACT</name>
<dbReference type="Gene3D" id="3.90.78.10">
    <property type="entry name" value="UDP-N-acetylenolpyruvoylglucosamine reductase, C-terminal domain"/>
    <property type="match status" value="1"/>
</dbReference>
<protein>
    <recommendedName>
        <fullName evidence="6 19">UDP-N-acetylenolpyruvoylglucosamine reductase</fullName>
        <ecNumber evidence="5 19">1.3.1.98</ecNumber>
    </recommendedName>
    <alternativeName>
        <fullName evidence="17 19">UDP-N-acetylmuramate dehydrogenase</fullName>
    </alternativeName>
</protein>
<evidence type="ECO:0000256" key="14">
    <source>
        <dbReference type="ARBA" id="ARBA00023002"/>
    </source>
</evidence>
<dbReference type="GO" id="GO:0071555">
    <property type="term" value="P:cell wall organization"/>
    <property type="evidence" value="ECO:0007669"/>
    <property type="project" value="UniProtKB-KW"/>
</dbReference>
<dbReference type="EC" id="1.3.1.98" evidence="5 19"/>
<evidence type="ECO:0000256" key="9">
    <source>
        <dbReference type="ARBA" id="ARBA00022630"/>
    </source>
</evidence>
<evidence type="ECO:0000256" key="2">
    <source>
        <dbReference type="ARBA" id="ARBA00003921"/>
    </source>
</evidence>
<reference evidence="22" key="1">
    <citation type="submission" date="2016-10" db="EMBL/GenBank/DDBJ databases">
        <authorList>
            <person name="Varghese N."/>
            <person name="Submissions S."/>
        </authorList>
    </citation>
    <scope>NUCLEOTIDE SEQUENCE [LARGE SCALE GENOMIC DNA]</scope>
    <source>
        <strain evidence="22">DSM 8987</strain>
    </source>
</reference>
<keyword evidence="16 19" id="KW-0961">Cell wall biogenesis/degradation</keyword>
<keyword evidence="10 19" id="KW-0274">FAD</keyword>
<dbReference type="InterPro" id="IPR036635">
    <property type="entry name" value="MurB_C_sf"/>
</dbReference>
<evidence type="ECO:0000313" key="22">
    <source>
        <dbReference type="Proteomes" id="UP000243205"/>
    </source>
</evidence>
<dbReference type="InterPro" id="IPR011601">
    <property type="entry name" value="MurB_C"/>
</dbReference>
<evidence type="ECO:0000256" key="3">
    <source>
        <dbReference type="ARBA" id="ARBA00004496"/>
    </source>
</evidence>
<dbReference type="GO" id="GO:0005829">
    <property type="term" value="C:cytosol"/>
    <property type="evidence" value="ECO:0007669"/>
    <property type="project" value="TreeGrafter"/>
</dbReference>
<evidence type="ECO:0000256" key="19">
    <source>
        <dbReference type="HAMAP-Rule" id="MF_00037"/>
    </source>
</evidence>
<dbReference type="AlphaFoldDB" id="A0A1G6YM31"/>
<comment type="similarity">
    <text evidence="19">Belongs to the MurB family.</text>
</comment>
<evidence type="ECO:0000256" key="15">
    <source>
        <dbReference type="ARBA" id="ARBA00023306"/>
    </source>
</evidence>
<keyword evidence="9 19" id="KW-0285">Flavoprotein</keyword>
<sequence length="310" mass="33012">MKLDGACAEQLRLELRGTVAAQVPLAPLTRWRIGGPAELLVRPADRDDALHLFALVAQQGWPYCLLGGGSNLLVADAGVAGLVIQLDAVRLLEEPRPACLRLGAGWPLPRLIAETVRRGLAGLEHLAGIPGTVGGAVVMNAGVAAGCFGQRVQRVLVVEDGLARWWSAADCAFAYRDSALGGRRVVLEVELELAPSTSAELAARREAALRHRRQAQRVGWPNAGSVFRNPPGYSAWQLIAACGLRGERCGDAQVSEQHCNFIVNRGTATAAEVLTLIRRVQQRVAGATGICLEPEIHFLGDFGAMDDANS</sequence>
<dbReference type="InterPro" id="IPR016169">
    <property type="entry name" value="FAD-bd_PCMH_sub2"/>
</dbReference>
<dbReference type="InterPro" id="IPR036318">
    <property type="entry name" value="FAD-bd_PCMH-like_sf"/>
</dbReference>
<evidence type="ECO:0000256" key="5">
    <source>
        <dbReference type="ARBA" id="ARBA00012518"/>
    </source>
</evidence>
<dbReference type="NCBIfam" id="TIGR00179">
    <property type="entry name" value="murB"/>
    <property type="match status" value="1"/>
</dbReference>
<dbReference type="EMBL" id="FNAQ01000002">
    <property type="protein sequence ID" value="SDD90727.1"/>
    <property type="molecule type" value="Genomic_DNA"/>
</dbReference>
<evidence type="ECO:0000256" key="4">
    <source>
        <dbReference type="ARBA" id="ARBA00004752"/>
    </source>
</evidence>
<proteinExistence type="inferred from homology"/>
<comment type="subcellular location">
    <subcellularLocation>
        <location evidence="3 19">Cytoplasm</location>
    </subcellularLocation>
</comment>
<dbReference type="GO" id="GO:0008360">
    <property type="term" value="P:regulation of cell shape"/>
    <property type="evidence" value="ECO:0007669"/>
    <property type="project" value="UniProtKB-KW"/>
</dbReference>
<dbReference type="PANTHER" id="PTHR21071">
    <property type="entry name" value="UDP-N-ACETYLENOLPYRUVOYLGLUCOSAMINE REDUCTASE"/>
    <property type="match status" value="1"/>
</dbReference>
<keyword evidence="12 19" id="KW-0133">Cell shape</keyword>
<evidence type="ECO:0000256" key="13">
    <source>
        <dbReference type="ARBA" id="ARBA00022984"/>
    </source>
</evidence>
<dbReference type="GO" id="GO:0009252">
    <property type="term" value="P:peptidoglycan biosynthetic process"/>
    <property type="evidence" value="ECO:0007669"/>
    <property type="project" value="UniProtKB-UniRule"/>
</dbReference>
<keyword evidence="13 19" id="KW-0573">Peptidoglycan synthesis</keyword>
<evidence type="ECO:0000256" key="11">
    <source>
        <dbReference type="ARBA" id="ARBA00022857"/>
    </source>
</evidence>
<dbReference type="HAMAP" id="MF_00037">
    <property type="entry name" value="MurB"/>
    <property type="match status" value="1"/>
</dbReference>
<dbReference type="InterPro" id="IPR016167">
    <property type="entry name" value="FAD-bd_PCMH_sub1"/>
</dbReference>
<keyword evidence="11 19" id="KW-0521">NADP</keyword>
<dbReference type="InterPro" id="IPR016166">
    <property type="entry name" value="FAD-bd_PCMH"/>
</dbReference>
<dbReference type="InterPro" id="IPR003170">
    <property type="entry name" value="MurB"/>
</dbReference>
<dbReference type="STRING" id="57664.SAMN05661003_10280"/>
<comment type="cofactor">
    <cofactor evidence="1 19">
        <name>FAD</name>
        <dbReference type="ChEBI" id="CHEBI:57692"/>
    </cofactor>
</comment>
<feature type="active site" evidence="19">
    <location>
        <position position="295"/>
    </location>
</feature>
<gene>
    <name evidence="19" type="primary">murB</name>
    <name evidence="21" type="ORF">SAMN05661003_10280</name>
</gene>
<comment type="pathway">
    <text evidence="4 19">Cell wall biogenesis; peptidoglycan biosynthesis.</text>
</comment>
<dbReference type="SUPFAM" id="SSF56176">
    <property type="entry name" value="FAD-binding/transporter-associated domain-like"/>
    <property type="match status" value="1"/>
</dbReference>
<feature type="active site" evidence="19">
    <location>
        <position position="176"/>
    </location>
</feature>